<gene>
    <name evidence="10" type="primary">rsgA</name>
    <name evidence="13" type="ORF">SAMN03080615_02429</name>
</gene>
<dbReference type="Proteomes" id="UP000198749">
    <property type="component" value="Unassembled WGS sequence"/>
</dbReference>
<feature type="binding site" evidence="10">
    <location>
        <position position="273"/>
    </location>
    <ligand>
        <name>Zn(2+)</name>
        <dbReference type="ChEBI" id="CHEBI:29105"/>
    </ligand>
</feature>
<dbReference type="HAMAP" id="MF_01820">
    <property type="entry name" value="GTPase_RsgA"/>
    <property type="match status" value="1"/>
</dbReference>
<feature type="binding site" evidence="10">
    <location>
        <position position="278"/>
    </location>
    <ligand>
        <name>Zn(2+)</name>
        <dbReference type="ChEBI" id="CHEBI:29105"/>
    </ligand>
</feature>
<dbReference type="GO" id="GO:0019843">
    <property type="term" value="F:rRNA binding"/>
    <property type="evidence" value="ECO:0007669"/>
    <property type="project" value="UniProtKB-KW"/>
</dbReference>
<dbReference type="PANTHER" id="PTHR32120:SF10">
    <property type="entry name" value="SMALL RIBOSOMAL SUBUNIT BIOGENESIS GTPASE RSGA"/>
    <property type="match status" value="1"/>
</dbReference>
<keyword evidence="3 10" id="KW-0479">Metal-binding</keyword>
<proteinExistence type="inferred from homology"/>
<evidence type="ECO:0000256" key="4">
    <source>
        <dbReference type="ARBA" id="ARBA00022730"/>
    </source>
</evidence>
<dbReference type="GO" id="GO:0046872">
    <property type="term" value="F:metal ion binding"/>
    <property type="evidence" value="ECO:0007669"/>
    <property type="project" value="UniProtKB-KW"/>
</dbReference>
<dbReference type="EC" id="3.6.1.-" evidence="10"/>
<dbReference type="NCBIfam" id="TIGR00157">
    <property type="entry name" value="ribosome small subunit-dependent GTPase A"/>
    <property type="match status" value="1"/>
</dbReference>
<sequence>MTTISRLSQLGWKPFFQQQLTLEELADYQPARVAVQHRSQYELYSEEGRKILQASSNQPSLVVGDWVLLDPEGGFYRALERLSCFSRKAAGSRISEQLIAANVDTVFITCALNQNFSLSRIERYLALTREAGAEAVVVLTKADLCDDPHSLVSQVQALDSRLLVEAVNALDQQSTGVLASWCRAGSTVAVLGSSGVGKSTLINSLMGCPVQHTQAAREDDDRGRHTTTARSLHLIPSGGVLLDTPGMRELQLSSCEAGIEATFADISALASACRFTDCQHQNEPGCAVQAALQASQIDQRRLTNYLKLMQEQARNSLTLAQSRAKERSLSRYYRKVLHESAKLKKSD</sequence>
<keyword evidence="4 10" id="KW-0699">rRNA-binding</keyword>
<feature type="domain" description="CP-type G" evidence="12">
    <location>
        <begin position="95"/>
        <end position="250"/>
    </location>
</feature>
<dbReference type="InterPro" id="IPR027417">
    <property type="entry name" value="P-loop_NTPase"/>
</dbReference>
<keyword evidence="8 10" id="KW-0694">RNA-binding</keyword>
<dbReference type="Pfam" id="PF03193">
    <property type="entry name" value="RsgA_GTPase"/>
    <property type="match status" value="1"/>
</dbReference>
<keyword evidence="7 10" id="KW-0862">Zinc</keyword>
<organism evidence="13 14">
    <name type="scientific">Amphritea atlantica</name>
    <dbReference type="NCBI Taxonomy" id="355243"/>
    <lineage>
        <taxon>Bacteria</taxon>
        <taxon>Pseudomonadati</taxon>
        <taxon>Pseudomonadota</taxon>
        <taxon>Gammaproteobacteria</taxon>
        <taxon>Oceanospirillales</taxon>
        <taxon>Oceanospirillaceae</taxon>
        <taxon>Amphritea</taxon>
    </lineage>
</organism>
<dbReference type="GO" id="GO:0042274">
    <property type="term" value="P:ribosomal small subunit biogenesis"/>
    <property type="evidence" value="ECO:0007669"/>
    <property type="project" value="UniProtKB-UniRule"/>
</dbReference>
<dbReference type="InterPro" id="IPR004881">
    <property type="entry name" value="Ribosome_biogen_GTPase_RsgA"/>
</dbReference>
<dbReference type="GO" id="GO:0005737">
    <property type="term" value="C:cytoplasm"/>
    <property type="evidence" value="ECO:0007669"/>
    <property type="project" value="UniProtKB-SubCell"/>
</dbReference>
<feature type="binding site" evidence="10">
    <location>
        <position position="286"/>
    </location>
    <ligand>
        <name>Zn(2+)</name>
        <dbReference type="ChEBI" id="CHEBI:29105"/>
    </ligand>
</feature>
<evidence type="ECO:0000256" key="1">
    <source>
        <dbReference type="ARBA" id="ARBA00022490"/>
    </source>
</evidence>
<keyword evidence="5 10" id="KW-0547">Nucleotide-binding</keyword>
<dbReference type="GO" id="GO:0005525">
    <property type="term" value="F:GTP binding"/>
    <property type="evidence" value="ECO:0007669"/>
    <property type="project" value="UniProtKB-UniRule"/>
</dbReference>
<evidence type="ECO:0000256" key="7">
    <source>
        <dbReference type="ARBA" id="ARBA00022833"/>
    </source>
</evidence>
<evidence type="ECO:0000256" key="8">
    <source>
        <dbReference type="ARBA" id="ARBA00022884"/>
    </source>
</evidence>
<comment type="subcellular location">
    <subcellularLocation>
        <location evidence="10">Cytoplasm</location>
    </subcellularLocation>
</comment>
<keyword evidence="2 10" id="KW-0690">Ribosome biogenesis</keyword>
<accession>A0A1H9I4M1</accession>
<dbReference type="PROSITE" id="PS51721">
    <property type="entry name" value="G_CP"/>
    <property type="match status" value="1"/>
</dbReference>
<dbReference type="RefSeq" id="WP_091358443.1">
    <property type="nucleotide sequence ID" value="NZ_AP025284.1"/>
</dbReference>
<reference evidence="14" key="1">
    <citation type="submission" date="2016-10" db="EMBL/GenBank/DDBJ databases">
        <authorList>
            <person name="Varghese N."/>
            <person name="Submissions S."/>
        </authorList>
    </citation>
    <scope>NUCLEOTIDE SEQUENCE [LARGE SCALE GENOMIC DNA]</scope>
    <source>
        <strain evidence="14">DSM 18887</strain>
    </source>
</reference>
<dbReference type="InterPro" id="IPR010914">
    <property type="entry name" value="RsgA_GTPase_dom"/>
</dbReference>
<evidence type="ECO:0000259" key="12">
    <source>
        <dbReference type="PROSITE" id="PS51721"/>
    </source>
</evidence>
<evidence type="ECO:0000259" key="11">
    <source>
        <dbReference type="PROSITE" id="PS50936"/>
    </source>
</evidence>
<dbReference type="PANTHER" id="PTHR32120">
    <property type="entry name" value="SMALL RIBOSOMAL SUBUNIT BIOGENESIS GTPASE RSGA"/>
    <property type="match status" value="1"/>
</dbReference>
<comment type="cofactor">
    <cofactor evidence="10">
        <name>Zn(2+)</name>
        <dbReference type="ChEBI" id="CHEBI:29105"/>
    </cofactor>
    <text evidence="10">Binds 1 zinc ion per subunit.</text>
</comment>
<dbReference type="GO" id="GO:0003924">
    <property type="term" value="F:GTPase activity"/>
    <property type="evidence" value="ECO:0007669"/>
    <property type="project" value="UniProtKB-UniRule"/>
</dbReference>
<feature type="binding site" evidence="10">
    <location>
        <position position="280"/>
    </location>
    <ligand>
        <name>Zn(2+)</name>
        <dbReference type="ChEBI" id="CHEBI:29105"/>
    </ligand>
</feature>
<dbReference type="OrthoDB" id="9809485at2"/>
<comment type="function">
    <text evidence="10">One of several proteins that assist in the late maturation steps of the functional core of the 30S ribosomal subunit. Helps release RbfA from mature subunits. May play a role in the assembly of ribosomal proteins into the subunit. Circularly permuted GTPase that catalyzes slow GTP hydrolysis, GTPase activity is stimulated by the 30S ribosomal subunit.</text>
</comment>
<evidence type="ECO:0000256" key="2">
    <source>
        <dbReference type="ARBA" id="ARBA00022517"/>
    </source>
</evidence>
<keyword evidence="9 10" id="KW-0342">GTP-binding</keyword>
<dbReference type="PROSITE" id="PS50936">
    <property type="entry name" value="ENGC_GTPASE"/>
    <property type="match status" value="1"/>
</dbReference>
<dbReference type="AlphaFoldDB" id="A0A1H9I4M1"/>
<dbReference type="CDD" id="cd01854">
    <property type="entry name" value="YjeQ_EngC"/>
    <property type="match status" value="1"/>
</dbReference>
<comment type="subunit">
    <text evidence="10">Monomer. Associates with 30S ribosomal subunit, binds 16S rRNA.</text>
</comment>
<evidence type="ECO:0000256" key="3">
    <source>
        <dbReference type="ARBA" id="ARBA00022723"/>
    </source>
</evidence>
<evidence type="ECO:0000313" key="14">
    <source>
        <dbReference type="Proteomes" id="UP000198749"/>
    </source>
</evidence>
<dbReference type="InterPro" id="IPR030378">
    <property type="entry name" value="G_CP_dom"/>
</dbReference>
<feature type="domain" description="EngC GTPase" evidence="11">
    <location>
        <begin position="101"/>
        <end position="248"/>
    </location>
</feature>
<dbReference type="Gene3D" id="1.10.40.50">
    <property type="entry name" value="Probable gtpase engc, domain 3"/>
    <property type="match status" value="1"/>
</dbReference>
<keyword evidence="14" id="KW-1185">Reference proteome</keyword>
<evidence type="ECO:0000256" key="5">
    <source>
        <dbReference type="ARBA" id="ARBA00022741"/>
    </source>
</evidence>
<evidence type="ECO:0000256" key="9">
    <source>
        <dbReference type="ARBA" id="ARBA00023134"/>
    </source>
</evidence>
<evidence type="ECO:0000256" key="10">
    <source>
        <dbReference type="HAMAP-Rule" id="MF_01820"/>
    </source>
</evidence>
<feature type="binding site" evidence="10">
    <location>
        <begin position="192"/>
        <end position="200"/>
    </location>
    <ligand>
        <name>GTP</name>
        <dbReference type="ChEBI" id="CHEBI:37565"/>
    </ligand>
</feature>
<name>A0A1H9I4M1_9GAMM</name>
<dbReference type="EMBL" id="FOGB01000006">
    <property type="protein sequence ID" value="SEQ69534.1"/>
    <property type="molecule type" value="Genomic_DNA"/>
</dbReference>
<keyword evidence="1 10" id="KW-0963">Cytoplasm</keyword>
<dbReference type="Gene3D" id="3.40.50.300">
    <property type="entry name" value="P-loop containing nucleotide triphosphate hydrolases"/>
    <property type="match status" value="1"/>
</dbReference>
<evidence type="ECO:0000256" key="6">
    <source>
        <dbReference type="ARBA" id="ARBA00022801"/>
    </source>
</evidence>
<dbReference type="SUPFAM" id="SSF52540">
    <property type="entry name" value="P-loop containing nucleoside triphosphate hydrolases"/>
    <property type="match status" value="1"/>
</dbReference>
<keyword evidence="6 10" id="KW-0378">Hydrolase</keyword>
<protein>
    <recommendedName>
        <fullName evidence="10">Small ribosomal subunit biogenesis GTPase RsgA</fullName>
        <ecNumber evidence="10">3.6.1.-</ecNumber>
    </recommendedName>
</protein>
<evidence type="ECO:0000313" key="13">
    <source>
        <dbReference type="EMBL" id="SEQ69534.1"/>
    </source>
</evidence>
<comment type="similarity">
    <text evidence="10">Belongs to the TRAFAC class YlqF/YawG GTPase family. RsgA subfamily.</text>
</comment>
<feature type="binding site" evidence="10">
    <location>
        <begin position="140"/>
        <end position="143"/>
    </location>
    <ligand>
        <name>GTP</name>
        <dbReference type="ChEBI" id="CHEBI:37565"/>
    </ligand>
</feature>
<dbReference type="STRING" id="355243.SAMN03080615_02429"/>